<dbReference type="EMBL" id="JBEPCU010001776">
    <property type="protein sequence ID" value="MER6984350.1"/>
    <property type="molecule type" value="Genomic_DNA"/>
</dbReference>
<comment type="caution">
    <text evidence="1">The sequence shown here is derived from an EMBL/GenBank/DDBJ whole genome shotgun (WGS) entry which is preliminary data.</text>
</comment>
<organism evidence="1 2">
    <name type="scientific">Streptomyces carpinensis</name>
    <dbReference type="NCBI Taxonomy" id="66369"/>
    <lineage>
        <taxon>Bacteria</taxon>
        <taxon>Bacillati</taxon>
        <taxon>Actinomycetota</taxon>
        <taxon>Actinomycetes</taxon>
        <taxon>Kitasatosporales</taxon>
        <taxon>Streptomycetaceae</taxon>
        <taxon>Streptomyces</taxon>
    </lineage>
</organism>
<gene>
    <name evidence="1" type="ORF">ABT317_47260</name>
</gene>
<reference evidence="1 2" key="1">
    <citation type="submission" date="2024-06" db="EMBL/GenBank/DDBJ databases">
        <title>The Natural Products Discovery Center: Release of the First 8490 Sequenced Strains for Exploring Actinobacteria Biosynthetic Diversity.</title>
        <authorList>
            <person name="Kalkreuter E."/>
            <person name="Kautsar S.A."/>
            <person name="Yang D."/>
            <person name="Bader C.D."/>
            <person name="Teijaro C.N."/>
            <person name="Fluegel L."/>
            <person name="Davis C.M."/>
            <person name="Simpson J.R."/>
            <person name="Lauterbach L."/>
            <person name="Steele A.D."/>
            <person name="Gui C."/>
            <person name="Meng S."/>
            <person name="Li G."/>
            <person name="Viehrig K."/>
            <person name="Ye F."/>
            <person name="Su P."/>
            <person name="Kiefer A.F."/>
            <person name="Nichols A."/>
            <person name="Cepeda A.J."/>
            <person name="Yan W."/>
            <person name="Fan B."/>
            <person name="Jiang Y."/>
            <person name="Adhikari A."/>
            <person name="Zheng C.-J."/>
            <person name="Schuster L."/>
            <person name="Cowan T.M."/>
            <person name="Smanski M.J."/>
            <person name="Chevrette M.G."/>
            <person name="De Carvalho L.P.S."/>
            <person name="Shen B."/>
        </authorList>
    </citation>
    <scope>NUCLEOTIDE SEQUENCE [LARGE SCALE GENOMIC DNA]</scope>
    <source>
        <strain evidence="1 2">NPDC000634</strain>
    </source>
</reference>
<name>A0ABV1WJH8_9ACTN</name>
<proteinExistence type="predicted"/>
<feature type="non-terminal residue" evidence="1">
    <location>
        <position position="1"/>
    </location>
</feature>
<evidence type="ECO:0000313" key="2">
    <source>
        <dbReference type="Proteomes" id="UP001458415"/>
    </source>
</evidence>
<dbReference type="Proteomes" id="UP001458415">
    <property type="component" value="Unassembled WGS sequence"/>
</dbReference>
<evidence type="ECO:0000313" key="1">
    <source>
        <dbReference type="EMBL" id="MER6984350.1"/>
    </source>
</evidence>
<accession>A0ABV1WJH8</accession>
<protein>
    <submittedName>
        <fullName evidence="1">Polysaccharide deacetylase family protein</fullName>
    </submittedName>
</protein>
<sequence length="75" mass="8590">AQALAVGNGLARRVQGPYALHRLTVRRSTTTEEFERLVQGRAIARNFARDRALTKGYAMVRRARQVRRKAIRTRV</sequence>
<keyword evidence="2" id="KW-1185">Reference proteome</keyword>